<comment type="subcellular location">
    <subcellularLocation>
        <location evidence="9">Cytoplasm</location>
    </subcellularLocation>
</comment>
<dbReference type="EMBL" id="JH600068">
    <property type="protein sequence ID" value="EIG52131.1"/>
    <property type="molecule type" value="Genomic_DNA"/>
</dbReference>
<keyword evidence="4 9" id="KW-0547">Nucleotide-binding</keyword>
<evidence type="ECO:0000256" key="4">
    <source>
        <dbReference type="ARBA" id="ARBA00022741"/>
    </source>
</evidence>
<feature type="binding site" evidence="10">
    <location>
        <position position="258"/>
    </location>
    <ligand>
        <name>L-histidine</name>
        <dbReference type="ChEBI" id="CHEBI:57595"/>
    </ligand>
</feature>
<evidence type="ECO:0000256" key="7">
    <source>
        <dbReference type="ARBA" id="ARBA00023146"/>
    </source>
</evidence>
<dbReference type="InterPro" id="IPR045864">
    <property type="entry name" value="aa-tRNA-synth_II/BPL/LPL"/>
</dbReference>
<dbReference type="AlphaFoldDB" id="I2PX75"/>
<dbReference type="GO" id="GO:0004821">
    <property type="term" value="F:histidine-tRNA ligase activity"/>
    <property type="evidence" value="ECO:0007669"/>
    <property type="project" value="UniProtKB-UniRule"/>
</dbReference>
<dbReference type="InterPro" id="IPR033656">
    <property type="entry name" value="HisRS_anticodon"/>
</dbReference>
<dbReference type="InterPro" id="IPR041715">
    <property type="entry name" value="HisRS-like_core"/>
</dbReference>
<protein>
    <recommendedName>
        <fullName evidence="9">Histidine--tRNA ligase</fullName>
        <ecNumber evidence="9">6.1.1.21</ecNumber>
    </recommendedName>
    <alternativeName>
        <fullName evidence="9">Histidyl-tRNA synthetase</fullName>
        <shortName evidence="9">HisRS</shortName>
    </alternativeName>
</protein>
<dbReference type="Pfam" id="PF13393">
    <property type="entry name" value="tRNA-synt_His"/>
    <property type="match status" value="1"/>
</dbReference>
<comment type="catalytic activity">
    <reaction evidence="8 9">
        <text>tRNA(His) + L-histidine + ATP = L-histidyl-tRNA(His) + AMP + diphosphate + H(+)</text>
        <dbReference type="Rhea" id="RHEA:17313"/>
        <dbReference type="Rhea" id="RHEA-COMP:9665"/>
        <dbReference type="Rhea" id="RHEA-COMP:9689"/>
        <dbReference type="ChEBI" id="CHEBI:15378"/>
        <dbReference type="ChEBI" id="CHEBI:30616"/>
        <dbReference type="ChEBI" id="CHEBI:33019"/>
        <dbReference type="ChEBI" id="CHEBI:57595"/>
        <dbReference type="ChEBI" id="CHEBI:78442"/>
        <dbReference type="ChEBI" id="CHEBI:78527"/>
        <dbReference type="ChEBI" id="CHEBI:456215"/>
        <dbReference type="EC" id="6.1.1.21"/>
    </reaction>
</comment>
<evidence type="ECO:0000256" key="2">
    <source>
        <dbReference type="ARBA" id="ARBA00011738"/>
    </source>
</evidence>
<dbReference type="HOGENOM" id="CLU_025113_1_1_7"/>
<dbReference type="InterPro" id="IPR015807">
    <property type="entry name" value="His-tRNA-ligase"/>
</dbReference>
<dbReference type="Gene3D" id="3.30.930.10">
    <property type="entry name" value="Bira Bifunctional Protein, Domain 2"/>
    <property type="match status" value="1"/>
</dbReference>
<feature type="binding site" evidence="10">
    <location>
        <position position="112"/>
    </location>
    <ligand>
        <name>L-histidine</name>
        <dbReference type="ChEBI" id="CHEBI:57595"/>
    </ligand>
</feature>
<keyword evidence="9" id="KW-0963">Cytoplasm</keyword>
<dbReference type="Gene3D" id="3.40.50.800">
    <property type="entry name" value="Anticodon-binding domain"/>
    <property type="match status" value="1"/>
</dbReference>
<dbReference type="Pfam" id="PF03129">
    <property type="entry name" value="HGTP_anticodon"/>
    <property type="match status" value="1"/>
</dbReference>
<evidence type="ECO:0000256" key="8">
    <source>
        <dbReference type="ARBA" id="ARBA00047639"/>
    </source>
</evidence>
<feature type="binding site" evidence="10">
    <location>
        <begin position="262"/>
        <end position="263"/>
    </location>
    <ligand>
        <name>L-histidine</name>
        <dbReference type="ChEBI" id="CHEBI:57595"/>
    </ligand>
</feature>
<dbReference type="GO" id="GO:0005737">
    <property type="term" value="C:cytoplasm"/>
    <property type="evidence" value="ECO:0007669"/>
    <property type="project" value="UniProtKB-SubCell"/>
</dbReference>
<comment type="subunit">
    <text evidence="2 9">Homodimer.</text>
</comment>
<organism evidence="12">
    <name type="scientific">Desulfovibrio sp. U5L</name>
    <dbReference type="NCBI Taxonomy" id="596152"/>
    <lineage>
        <taxon>Bacteria</taxon>
        <taxon>Pseudomonadati</taxon>
        <taxon>Thermodesulfobacteriota</taxon>
        <taxon>Desulfovibrionia</taxon>
        <taxon>Desulfovibrionales</taxon>
        <taxon>Desulfovibrionaceae</taxon>
        <taxon>Desulfovibrio</taxon>
    </lineage>
</organism>
<dbReference type="STRING" id="596152.DesU5LDRAFT_0425"/>
<dbReference type="InterPro" id="IPR036621">
    <property type="entry name" value="Anticodon-bd_dom_sf"/>
</dbReference>
<dbReference type="CDD" id="cd00773">
    <property type="entry name" value="HisRS-like_core"/>
    <property type="match status" value="1"/>
</dbReference>
<evidence type="ECO:0000259" key="11">
    <source>
        <dbReference type="PROSITE" id="PS50862"/>
    </source>
</evidence>
<evidence type="ECO:0000256" key="3">
    <source>
        <dbReference type="ARBA" id="ARBA00022598"/>
    </source>
</evidence>
<feature type="binding site" evidence="10">
    <location>
        <position position="126"/>
    </location>
    <ligand>
        <name>L-histidine</name>
        <dbReference type="ChEBI" id="CHEBI:57595"/>
    </ligand>
</feature>
<dbReference type="GO" id="GO:0006427">
    <property type="term" value="P:histidyl-tRNA aminoacylation"/>
    <property type="evidence" value="ECO:0007669"/>
    <property type="project" value="UniProtKB-UniRule"/>
</dbReference>
<keyword evidence="5 9" id="KW-0067">ATP-binding</keyword>
<dbReference type="PIRSF" id="PIRSF001549">
    <property type="entry name" value="His-tRNA_synth"/>
    <property type="match status" value="1"/>
</dbReference>
<dbReference type="NCBIfam" id="TIGR00442">
    <property type="entry name" value="hisS"/>
    <property type="match status" value="1"/>
</dbReference>
<dbReference type="PANTHER" id="PTHR43707">
    <property type="entry name" value="HISTIDYL-TRNA SYNTHETASE"/>
    <property type="match status" value="1"/>
</dbReference>
<dbReference type="eggNOG" id="COG0124">
    <property type="taxonomic scope" value="Bacteria"/>
</dbReference>
<evidence type="ECO:0000313" key="12">
    <source>
        <dbReference type="EMBL" id="EIG52131.1"/>
    </source>
</evidence>
<evidence type="ECO:0000256" key="10">
    <source>
        <dbReference type="PIRSR" id="PIRSR001549-1"/>
    </source>
</evidence>
<feature type="binding site" evidence="10">
    <location>
        <position position="130"/>
    </location>
    <ligand>
        <name>L-histidine</name>
        <dbReference type="ChEBI" id="CHEBI:57595"/>
    </ligand>
</feature>
<keyword evidence="7 9" id="KW-0030">Aminoacyl-tRNA synthetase</keyword>
<name>I2PX75_9BACT</name>
<proteinExistence type="inferred from homology"/>
<dbReference type="InterPro" id="IPR006195">
    <property type="entry name" value="aa-tRNA-synth_II"/>
</dbReference>
<dbReference type="HAMAP" id="MF_00127">
    <property type="entry name" value="His_tRNA_synth"/>
    <property type="match status" value="1"/>
</dbReference>
<feature type="domain" description="Aminoacyl-transfer RNA synthetases class-II family profile" evidence="11">
    <location>
        <begin position="24"/>
        <end position="323"/>
    </location>
</feature>
<gene>
    <name evidence="9" type="primary">hisS</name>
    <name evidence="12" type="ORF">DesU5LDRAFT_0425</name>
</gene>
<keyword evidence="3 9" id="KW-0436">Ligase</keyword>
<dbReference type="InterPro" id="IPR004516">
    <property type="entry name" value="HisRS/HisZ"/>
</dbReference>
<reference evidence="12" key="1">
    <citation type="submission" date="2011-11" db="EMBL/GenBank/DDBJ databases">
        <title>Improved High-Quality Draft sequence of Desulfovibrio sp. U5L.</title>
        <authorList>
            <consortium name="US DOE Joint Genome Institute"/>
            <person name="Lucas S."/>
            <person name="Han J."/>
            <person name="Lapidus A."/>
            <person name="Cheng J.-F."/>
            <person name="Goodwin L."/>
            <person name="Pitluck S."/>
            <person name="Peters L."/>
            <person name="Ovchinnikova G."/>
            <person name="Held B."/>
            <person name="Detter J.C."/>
            <person name="Han C."/>
            <person name="Tapia R."/>
            <person name="Land M."/>
            <person name="Hauser L."/>
            <person name="Kyrpides N."/>
            <person name="Ivanova N."/>
            <person name="Pagani I."/>
            <person name="Gabster J."/>
            <person name="Walker C."/>
            <person name="Stolyar S."/>
            <person name="Stahl D."/>
            <person name="Arkin A."/>
            <person name="Dehal P."/>
            <person name="Hazen T."/>
            <person name="Woyke T."/>
        </authorList>
    </citation>
    <scope>NUCLEOTIDE SEQUENCE [LARGE SCALE GENOMIC DNA]</scope>
    <source>
        <strain evidence="12">U5L</strain>
    </source>
</reference>
<keyword evidence="6 9" id="KW-0648">Protein biosynthesis</keyword>
<comment type="similarity">
    <text evidence="1 9">Belongs to the class-II aminoacyl-tRNA synthetase family.</text>
</comment>
<feature type="binding site" evidence="10">
    <location>
        <begin position="82"/>
        <end position="84"/>
    </location>
    <ligand>
        <name>L-histidine</name>
        <dbReference type="ChEBI" id="CHEBI:57595"/>
    </ligand>
</feature>
<dbReference type="SUPFAM" id="SSF52954">
    <property type="entry name" value="Class II aaRS ABD-related"/>
    <property type="match status" value="1"/>
</dbReference>
<dbReference type="PROSITE" id="PS50862">
    <property type="entry name" value="AA_TRNA_LIGASE_II"/>
    <property type="match status" value="1"/>
</dbReference>
<sequence>MDKIQKIKGFADLFPPDSTVFAFIEQTARDVFSRYGYRELRVPVLERTELFSRSIGEETDVVQKEMYTFPDRKNRSLTLRPEATAGVMRALIEDKRAGEGLAKFFAYGPMFRYERPQKGRMRQFHQIDVEAVGSPEPLLDAEVLLMLDQYLRALGLSELTVELNSLGCRECRPIFLDVLREFLKGMHKEKLCDDCMRRKLTNPLRVLDCKVPQCKEFTADAPQIVDHLCPECAEHFAAVRRILDAAGLAYTLNPRLVRGLDYYVRTTFEIVSGNIGSQSSVAGGGRYDGLVSSLGGADVPGVGFACGMERLALLIDGVTEAAPDFVLAVQDPAGLDRGLLLAQDLRRAGFSGEAPFAARSFKSQMRAADKSGARFCLVLGTDELAQGTVVVKNMRPGSPQIIDLPQGGTAVIEKVRVRDQDTVSQDLLPAFLRARLEEAQGE</sequence>
<evidence type="ECO:0000256" key="9">
    <source>
        <dbReference type="HAMAP-Rule" id="MF_00127"/>
    </source>
</evidence>
<accession>I2PX75</accession>
<evidence type="ECO:0000256" key="5">
    <source>
        <dbReference type="ARBA" id="ARBA00022840"/>
    </source>
</evidence>
<dbReference type="InterPro" id="IPR004154">
    <property type="entry name" value="Anticodon-bd"/>
</dbReference>
<dbReference type="PANTHER" id="PTHR43707:SF1">
    <property type="entry name" value="HISTIDINE--TRNA LIGASE, MITOCHONDRIAL-RELATED"/>
    <property type="match status" value="1"/>
</dbReference>
<dbReference type="GO" id="GO:0005524">
    <property type="term" value="F:ATP binding"/>
    <property type="evidence" value="ECO:0007669"/>
    <property type="project" value="UniProtKB-UniRule"/>
</dbReference>
<dbReference type="OrthoDB" id="9800814at2"/>
<dbReference type="CDD" id="cd00859">
    <property type="entry name" value="HisRS_anticodon"/>
    <property type="match status" value="1"/>
</dbReference>
<evidence type="ECO:0000256" key="1">
    <source>
        <dbReference type="ARBA" id="ARBA00008226"/>
    </source>
</evidence>
<dbReference type="SUPFAM" id="SSF55681">
    <property type="entry name" value="Class II aaRS and biotin synthetases"/>
    <property type="match status" value="1"/>
</dbReference>
<evidence type="ECO:0000256" key="6">
    <source>
        <dbReference type="ARBA" id="ARBA00022917"/>
    </source>
</evidence>
<dbReference type="EC" id="6.1.1.21" evidence="9"/>